<proteinExistence type="predicted"/>
<sequence length="189" mass="21379">MVITAKAQYVEPNEFKSPVELIFPNQKFDSIVAKNALAKGTTTLAGILGQDKPNGLGESFKKIYLFPATPYFKEWYDLKKKGAQVKKGKIKIAAIDSTAACYSYWCQTNIEGKFTFPNLKPGKYIMLVTLDRVASRTSDKYEGSAYDNYGGQADYYATQTHNTFYKEDFMKEVEIPANENVVTLKWKTK</sequence>
<keyword evidence="3" id="KW-1185">Reference proteome</keyword>
<dbReference type="Gene3D" id="2.60.40.1120">
    <property type="entry name" value="Carboxypeptidase-like, regulatory domain"/>
    <property type="match status" value="1"/>
</dbReference>
<comment type="caution">
    <text evidence="2">The sequence shown here is derived from an EMBL/GenBank/DDBJ whole genome shotgun (WGS) entry which is preliminary data.</text>
</comment>
<reference evidence="2 3" key="1">
    <citation type="submission" date="2015-11" db="EMBL/GenBank/DDBJ databases">
        <title>Sequence of Pedobacter ginsenosidimutans.</title>
        <authorList>
            <person name="Carson E."/>
            <person name="Keyser V."/>
            <person name="Newman J."/>
            <person name="Miller J."/>
        </authorList>
    </citation>
    <scope>NUCLEOTIDE SEQUENCE [LARGE SCALE GENOMIC DNA]</scope>
    <source>
        <strain evidence="2 3">KACC 14530</strain>
    </source>
</reference>
<dbReference type="SUPFAM" id="SSF117074">
    <property type="entry name" value="Hypothetical protein PA1324"/>
    <property type="match status" value="1"/>
</dbReference>
<evidence type="ECO:0000313" key="2">
    <source>
        <dbReference type="EMBL" id="KRT13943.1"/>
    </source>
</evidence>
<evidence type="ECO:0000259" key="1">
    <source>
        <dbReference type="Pfam" id="PF14686"/>
    </source>
</evidence>
<organism evidence="2 3">
    <name type="scientific">Pedobacter ginsenosidimutans</name>
    <dbReference type="NCBI Taxonomy" id="687842"/>
    <lineage>
        <taxon>Bacteria</taxon>
        <taxon>Pseudomonadati</taxon>
        <taxon>Bacteroidota</taxon>
        <taxon>Sphingobacteriia</taxon>
        <taxon>Sphingobacteriales</taxon>
        <taxon>Sphingobacteriaceae</taxon>
        <taxon>Pedobacter</taxon>
    </lineage>
</organism>
<dbReference type="EMBL" id="LMZQ01000028">
    <property type="protein sequence ID" value="KRT13943.1"/>
    <property type="molecule type" value="Genomic_DNA"/>
</dbReference>
<dbReference type="AlphaFoldDB" id="A0A0T5VJB2"/>
<dbReference type="STRING" id="687842.ASU31_22050"/>
<feature type="domain" description="Rhamnogalacturonan lyase" evidence="1">
    <location>
        <begin position="100"/>
        <end position="127"/>
    </location>
</feature>
<dbReference type="Pfam" id="PF14686">
    <property type="entry name" value="fn3_3"/>
    <property type="match status" value="1"/>
</dbReference>
<dbReference type="InterPro" id="IPR029413">
    <property type="entry name" value="RG-lyase_II"/>
</dbReference>
<dbReference type="Proteomes" id="UP000051950">
    <property type="component" value="Unassembled WGS sequence"/>
</dbReference>
<name>A0A0T5VJB2_9SPHI</name>
<evidence type="ECO:0000313" key="3">
    <source>
        <dbReference type="Proteomes" id="UP000051950"/>
    </source>
</evidence>
<gene>
    <name evidence="2" type="ORF">ASU31_22050</name>
</gene>
<protein>
    <recommendedName>
        <fullName evidence="1">Rhamnogalacturonan lyase domain-containing protein</fullName>
    </recommendedName>
</protein>
<accession>A0A0T5VJB2</accession>